<dbReference type="EMBL" id="JR037119">
    <property type="protein sequence ID" value="AEY57595.1"/>
    <property type="molecule type" value="mRNA"/>
</dbReference>
<dbReference type="PANTHER" id="PTHR39956">
    <property type="entry name" value="GH09530P-RELATED"/>
    <property type="match status" value="1"/>
</dbReference>
<protein>
    <recommendedName>
        <fullName evidence="4">Translation initiation factor IF-2</fullName>
    </recommendedName>
</protein>
<evidence type="ECO:0000256" key="1">
    <source>
        <dbReference type="SAM" id="MobiDB-lite"/>
    </source>
</evidence>
<dbReference type="PANTHER" id="PTHR39956:SF1">
    <property type="entry name" value="GH09530P-RELATED"/>
    <property type="match status" value="1"/>
</dbReference>
<feature type="region of interest" description="Disordered" evidence="1">
    <location>
        <begin position="115"/>
        <end position="228"/>
    </location>
</feature>
<reference evidence="3" key="1">
    <citation type="submission" date="2011-11" db="EMBL/GenBank/DDBJ databases">
        <title>Decoding the brain transcriptome of the Eastern honeybee (Apis cerana) based on pyrosequencing.</title>
        <authorList>
            <person name="Sun L."/>
            <person name="Zheng H."/>
            <person name="Wang Y."/>
            <person name="Xie X."/>
            <person name="Zhu Y."/>
            <person name="Gu W."/>
            <person name="Wang S."/>
        </authorList>
    </citation>
    <scope>NUCLEOTIDE SEQUENCE</scope>
    <source>
        <tissue evidence="3">Brain</tissue>
    </source>
</reference>
<organism evidence="3">
    <name type="scientific">Apis cerana</name>
    <name type="common">Indian honeybee</name>
    <dbReference type="NCBI Taxonomy" id="7461"/>
    <lineage>
        <taxon>Eukaryota</taxon>
        <taxon>Metazoa</taxon>
        <taxon>Ecdysozoa</taxon>
        <taxon>Arthropoda</taxon>
        <taxon>Hexapoda</taxon>
        <taxon>Insecta</taxon>
        <taxon>Pterygota</taxon>
        <taxon>Neoptera</taxon>
        <taxon>Endopterygota</taxon>
        <taxon>Hymenoptera</taxon>
        <taxon>Apocrita</taxon>
        <taxon>Aculeata</taxon>
        <taxon>Apoidea</taxon>
        <taxon>Anthophila</taxon>
        <taxon>Apidae</taxon>
        <taxon>Apis</taxon>
    </lineage>
</organism>
<feature type="compositionally biased region" description="Low complexity" evidence="1">
    <location>
        <begin position="129"/>
        <end position="144"/>
    </location>
</feature>
<evidence type="ECO:0000256" key="2">
    <source>
        <dbReference type="SAM" id="SignalP"/>
    </source>
</evidence>
<dbReference type="AlphaFoldDB" id="V9I948"/>
<evidence type="ECO:0000313" key="3">
    <source>
        <dbReference type="EMBL" id="AEY57595.1"/>
    </source>
</evidence>
<sequence>MFSTSTLSVLLGTILLISSIPDAVSFSKYGRTCKDIGCMRDEVCVMAEDPCSIYQRDNCGRYPTCMKSRPGEANCASTLCGENEYCKTENGVPTCVKKSAVNGFESAGVSYVNGQRVNTDEKHLDKTTASNSASNSNPYANANAPPAPAEPAGGYRHQVNSATNLGYPPYPSSDTGSKSGYPSYPGGNTGSNNGYPPYPSPNQGNRQQDLGYPPYPTHNKMPMPGQSNYPSYPGQPGHSNYPVYPGQQPGYPGYPQQLPGHQNYPYPNYPNQNRMYHNNVYSGYRRNSAIVHSPCSVIVYLAGLVIALANRS</sequence>
<accession>V9I948</accession>
<feature type="compositionally biased region" description="Low complexity" evidence="1">
    <location>
        <begin position="176"/>
        <end position="205"/>
    </location>
</feature>
<feature type="signal peptide" evidence="2">
    <location>
        <begin position="1"/>
        <end position="25"/>
    </location>
</feature>
<feature type="chain" id="PRO_5004777478" description="Translation initiation factor IF-2" evidence="2">
    <location>
        <begin position="26"/>
        <end position="312"/>
    </location>
</feature>
<keyword evidence="2" id="KW-0732">Signal</keyword>
<name>V9I948_APICE</name>
<gene>
    <name evidence="3" type="ORF">ACCB00296.4</name>
</gene>
<evidence type="ECO:0008006" key="4">
    <source>
        <dbReference type="Google" id="ProtNLM"/>
    </source>
</evidence>
<proteinExistence type="evidence at transcript level"/>